<feature type="domain" description="PHD-type" evidence="6">
    <location>
        <begin position="53"/>
        <end position="104"/>
    </location>
</feature>
<evidence type="ECO:0000256" key="5">
    <source>
        <dbReference type="SAM" id="MobiDB-lite"/>
    </source>
</evidence>
<evidence type="ECO:0000259" key="6">
    <source>
        <dbReference type="PROSITE" id="PS50016"/>
    </source>
</evidence>
<dbReference type="EMBL" id="HBFO01001542">
    <property type="protein sequence ID" value="CAD8809991.1"/>
    <property type="molecule type" value="Transcribed_RNA"/>
</dbReference>
<sequence>MFGLANFDGTASHLKSLGWPGTPRSNSPVLGGSPIRSPMSQILLDPFHSIGDNTACCVCAGTSDASKTKTTIKCSMCDLVVHPSCYGVPGKVDSKWKCWVCVDALATGRATDSRQSGKSVHITLQGKLALYKGVSCSLCPVQIGALKQTLDGKQWCHVACAKWVPEASIVEKNAAKAVKPVSINDVPRERRNASCSYCTRSHGTLMRCCSGHCQIVFHPLCCRRAACHMRSVDSQSRQFTAFCEKHSGAERLKDVEAGLTGDPIPALVELYNQQPLERQLSGGLPGIGAGTSMHGALQRVRETMRANKRDAGELPTSSKGGSKKSRGNFRQSSMLPGNLPSRSGSFASIDGSGNPVPGGGIRRPGGLRGGILKRDALLSAPDVERANNALPPGYRYVARSDVMPR</sequence>
<dbReference type="InterPro" id="IPR019786">
    <property type="entry name" value="Zinc_finger_PHD-type_CS"/>
</dbReference>
<dbReference type="Pfam" id="PF13831">
    <property type="entry name" value="PHD_2"/>
    <property type="match status" value="1"/>
</dbReference>
<dbReference type="PROSITE" id="PS51805">
    <property type="entry name" value="EPHD"/>
    <property type="match status" value="1"/>
</dbReference>
<dbReference type="InterPro" id="IPR034732">
    <property type="entry name" value="EPHD"/>
</dbReference>
<reference evidence="8" key="1">
    <citation type="submission" date="2021-01" db="EMBL/GenBank/DDBJ databases">
        <authorList>
            <person name="Corre E."/>
            <person name="Pelletier E."/>
            <person name="Niang G."/>
            <person name="Scheremetjew M."/>
            <person name="Finn R."/>
            <person name="Kale V."/>
            <person name="Holt S."/>
            <person name="Cochrane G."/>
            <person name="Meng A."/>
            <person name="Brown T."/>
            <person name="Cohen L."/>
        </authorList>
    </citation>
    <scope>NUCLEOTIDE SEQUENCE</scope>
    <source>
        <strain evidence="8">Clade-D-RCC1621</strain>
    </source>
</reference>
<feature type="compositionally biased region" description="Polar residues" evidence="5">
    <location>
        <begin position="328"/>
        <end position="346"/>
    </location>
</feature>
<dbReference type="SUPFAM" id="SSF57903">
    <property type="entry name" value="FYVE/PHD zinc finger"/>
    <property type="match status" value="1"/>
</dbReference>
<dbReference type="InterPro" id="IPR001965">
    <property type="entry name" value="Znf_PHD"/>
</dbReference>
<dbReference type="Pfam" id="PF13832">
    <property type="entry name" value="zf-HC5HC2H_2"/>
    <property type="match status" value="1"/>
</dbReference>
<dbReference type="SMART" id="SM00249">
    <property type="entry name" value="PHD"/>
    <property type="match status" value="2"/>
</dbReference>
<dbReference type="AlphaFoldDB" id="A0A7S0WAP7"/>
<evidence type="ECO:0000313" key="8">
    <source>
        <dbReference type="EMBL" id="CAD8809991.1"/>
    </source>
</evidence>
<feature type="domain" description="PHD-type" evidence="7">
    <location>
        <begin position="133"/>
        <end position="247"/>
    </location>
</feature>
<gene>
    <name evidence="8" type="ORF">OMED0930_LOCUS1085</name>
</gene>
<dbReference type="InterPro" id="IPR019787">
    <property type="entry name" value="Znf_PHD-finger"/>
</dbReference>
<keyword evidence="1" id="KW-0479">Metal-binding</keyword>
<dbReference type="InterPro" id="IPR011011">
    <property type="entry name" value="Znf_FYVE_PHD"/>
</dbReference>
<evidence type="ECO:0000256" key="4">
    <source>
        <dbReference type="PROSITE-ProRule" id="PRU00146"/>
    </source>
</evidence>
<proteinExistence type="predicted"/>
<organism evidence="8">
    <name type="scientific">Ostreococcus mediterraneus</name>
    <dbReference type="NCBI Taxonomy" id="1486918"/>
    <lineage>
        <taxon>Eukaryota</taxon>
        <taxon>Viridiplantae</taxon>
        <taxon>Chlorophyta</taxon>
        <taxon>Mamiellophyceae</taxon>
        <taxon>Mamiellales</taxon>
        <taxon>Bathycoccaceae</taxon>
        <taxon>Ostreococcus</taxon>
    </lineage>
</organism>
<keyword evidence="3" id="KW-0862">Zinc</keyword>
<evidence type="ECO:0000256" key="1">
    <source>
        <dbReference type="ARBA" id="ARBA00022723"/>
    </source>
</evidence>
<dbReference type="PANTHER" id="PTHR13793:SF107">
    <property type="entry name" value="BROMODOMAIN-CONTAINING PROTEIN HOMOLOG"/>
    <property type="match status" value="1"/>
</dbReference>
<keyword evidence="2 4" id="KW-0863">Zinc-finger</keyword>
<protein>
    <recommendedName>
        <fullName evidence="9">PHD-type domain-containing protein</fullName>
    </recommendedName>
</protein>
<dbReference type="CDD" id="cd15571">
    <property type="entry name" value="ePHD"/>
    <property type="match status" value="1"/>
</dbReference>
<evidence type="ECO:0000256" key="2">
    <source>
        <dbReference type="ARBA" id="ARBA00022771"/>
    </source>
</evidence>
<dbReference type="PROSITE" id="PS50016">
    <property type="entry name" value="ZF_PHD_2"/>
    <property type="match status" value="1"/>
</dbReference>
<feature type="region of interest" description="Disordered" evidence="5">
    <location>
        <begin position="306"/>
        <end position="369"/>
    </location>
</feature>
<evidence type="ECO:0008006" key="9">
    <source>
        <dbReference type="Google" id="ProtNLM"/>
    </source>
</evidence>
<dbReference type="GO" id="GO:0006357">
    <property type="term" value="P:regulation of transcription by RNA polymerase II"/>
    <property type="evidence" value="ECO:0007669"/>
    <property type="project" value="TreeGrafter"/>
</dbReference>
<feature type="compositionally biased region" description="Gly residues" evidence="5">
    <location>
        <begin position="356"/>
        <end position="369"/>
    </location>
</feature>
<accession>A0A7S0WAP7</accession>
<dbReference type="Gene3D" id="3.30.40.10">
    <property type="entry name" value="Zinc/RING finger domain, C3HC4 (zinc finger)"/>
    <property type="match status" value="2"/>
</dbReference>
<dbReference type="InterPro" id="IPR050701">
    <property type="entry name" value="Histone_Mod_Regulator"/>
</dbReference>
<name>A0A7S0WAP7_9CHLO</name>
<dbReference type="PROSITE" id="PS01359">
    <property type="entry name" value="ZF_PHD_1"/>
    <property type="match status" value="1"/>
</dbReference>
<evidence type="ECO:0000256" key="3">
    <source>
        <dbReference type="ARBA" id="ARBA00022833"/>
    </source>
</evidence>
<dbReference type="PANTHER" id="PTHR13793">
    <property type="entry name" value="PHD FINGER PROTEINS"/>
    <property type="match status" value="1"/>
</dbReference>
<evidence type="ECO:0000259" key="7">
    <source>
        <dbReference type="PROSITE" id="PS51805"/>
    </source>
</evidence>
<dbReference type="InterPro" id="IPR013083">
    <property type="entry name" value="Znf_RING/FYVE/PHD"/>
</dbReference>
<dbReference type="GO" id="GO:0008270">
    <property type="term" value="F:zinc ion binding"/>
    <property type="evidence" value="ECO:0007669"/>
    <property type="project" value="UniProtKB-KW"/>
</dbReference>